<protein>
    <submittedName>
        <fullName evidence="2">Uncharacterized protein</fullName>
    </submittedName>
</protein>
<evidence type="ECO:0000256" key="1">
    <source>
        <dbReference type="SAM" id="MobiDB-lite"/>
    </source>
</evidence>
<comment type="caution">
    <text evidence="2">The sequence shown here is derived from an EMBL/GenBank/DDBJ whole genome shotgun (WGS) entry which is preliminary data.</text>
</comment>
<organism evidence="2 3">
    <name type="scientific">Apolygus lucorum</name>
    <name type="common">Small green plant bug</name>
    <name type="synonym">Lygocoris lucorum</name>
    <dbReference type="NCBI Taxonomy" id="248454"/>
    <lineage>
        <taxon>Eukaryota</taxon>
        <taxon>Metazoa</taxon>
        <taxon>Ecdysozoa</taxon>
        <taxon>Arthropoda</taxon>
        <taxon>Hexapoda</taxon>
        <taxon>Insecta</taxon>
        <taxon>Pterygota</taxon>
        <taxon>Neoptera</taxon>
        <taxon>Paraneoptera</taxon>
        <taxon>Hemiptera</taxon>
        <taxon>Heteroptera</taxon>
        <taxon>Panheteroptera</taxon>
        <taxon>Cimicomorpha</taxon>
        <taxon>Miridae</taxon>
        <taxon>Mirini</taxon>
        <taxon>Apolygus</taxon>
    </lineage>
</organism>
<reference evidence="2" key="1">
    <citation type="journal article" date="2021" name="Mol. Ecol. Resour.">
        <title>Apolygus lucorum genome provides insights into omnivorousness and mesophyll feeding.</title>
        <authorList>
            <person name="Liu Y."/>
            <person name="Liu H."/>
            <person name="Wang H."/>
            <person name="Huang T."/>
            <person name="Liu B."/>
            <person name="Yang B."/>
            <person name="Yin L."/>
            <person name="Li B."/>
            <person name="Zhang Y."/>
            <person name="Zhang S."/>
            <person name="Jiang F."/>
            <person name="Zhang X."/>
            <person name="Ren Y."/>
            <person name="Wang B."/>
            <person name="Wang S."/>
            <person name="Lu Y."/>
            <person name="Wu K."/>
            <person name="Fan W."/>
            <person name="Wang G."/>
        </authorList>
    </citation>
    <scope>NUCLEOTIDE SEQUENCE</scope>
    <source>
        <strain evidence="2">12Hb</strain>
    </source>
</reference>
<dbReference type="Proteomes" id="UP000466442">
    <property type="component" value="Unassembled WGS sequence"/>
</dbReference>
<accession>A0A8S9XKY5</accession>
<gene>
    <name evidence="2" type="ORF">GE061_014683</name>
</gene>
<name>A0A8S9XKY5_APOLU</name>
<evidence type="ECO:0000313" key="3">
    <source>
        <dbReference type="Proteomes" id="UP000466442"/>
    </source>
</evidence>
<dbReference type="EMBL" id="WIXP02000006">
    <property type="protein sequence ID" value="KAF6208941.1"/>
    <property type="molecule type" value="Genomic_DNA"/>
</dbReference>
<feature type="region of interest" description="Disordered" evidence="1">
    <location>
        <begin position="49"/>
        <end position="77"/>
    </location>
</feature>
<evidence type="ECO:0000313" key="2">
    <source>
        <dbReference type="EMBL" id="KAF6208941.1"/>
    </source>
</evidence>
<dbReference type="AlphaFoldDB" id="A0A8S9XKY5"/>
<keyword evidence="3" id="KW-1185">Reference proteome</keyword>
<sequence>MWRPLGSGSVNYNDRVNLHTEIGSTPPLTVPETGTLSPAQLLDKRIQNMTGQLRTEGDHLHLSAEAAEQYSESTPYS</sequence>
<proteinExistence type="predicted"/>